<reference evidence="2" key="1">
    <citation type="submission" date="2016-10" db="EMBL/GenBank/DDBJ databases">
        <authorList>
            <person name="Varghese N."/>
            <person name="Submissions S."/>
        </authorList>
    </citation>
    <scope>NUCLEOTIDE SEQUENCE [LARGE SCALE GENOMIC DNA]</scope>
    <source>
        <strain evidence="2">DSM 22530</strain>
    </source>
</reference>
<dbReference type="OrthoDB" id="2973299at2"/>
<evidence type="ECO:0000313" key="1">
    <source>
        <dbReference type="EMBL" id="SFE37359.1"/>
    </source>
</evidence>
<dbReference type="Proteomes" id="UP000199474">
    <property type="component" value="Unassembled WGS sequence"/>
</dbReference>
<gene>
    <name evidence="1" type="ORF">SAMN05216238_11413</name>
</gene>
<dbReference type="EMBL" id="FOMR01000014">
    <property type="protein sequence ID" value="SFE37359.1"/>
    <property type="molecule type" value="Genomic_DNA"/>
</dbReference>
<organism evidence="1 2">
    <name type="scientific">Lentibacillus persicus</name>
    <dbReference type="NCBI Taxonomy" id="640948"/>
    <lineage>
        <taxon>Bacteria</taxon>
        <taxon>Bacillati</taxon>
        <taxon>Bacillota</taxon>
        <taxon>Bacilli</taxon>
        <taxon>Bacillales</taxon>
        <taxon>Bacillaceae</taxon>
        <taxon>Lentibacillus</taxon>
    </lineage>
</organism>
<name>A0A1I2A0G7_9BACI</name>
<keyword evidence="2" id="KW-1185">Reference proteome</keyword>
<dbReference type="AlphaFoldDB" id="A0A1I2A0G7"/>
<sequence length="71" mass="9011">MIKNRIAFDEVFRQNERRYQYYKRYWRTELHCGFFNERLVVIWSPYRKWQSDAGVLATYFNYVIRNRMMDA</sequence>
<protein>
    <submittedName>
        <fullName evidence="1">Uncharacterized protein</fullName>
    </submittedName>
</protein>
<accession>A0A1I2A0G7</accession>
<proteinExistence type="predicted"/>
<dbReference type="RefSeq" id="WP_090087103.1">
    <property type="nucleotide sequence ID" value="NZ_FOMR01000014.1"/>
</dbReference>
<evidence type="ECO:0000313" key="2">
    <source>
        <dbReference type="Proteomes" id="UP000199474"/>
    </source>
</evidence>